<organism evidence="2 3">
    <name type="scientific">Enterococcus devriesei</name>
    <dbReference type="NCBI Taxonomy" id="319970"/>
    <lineage>
        <taxon>Bacteria</taxon>
        <taxon>Bacillati</taxon>
        <taxon>Bacillota</taxon>
        <taxon>Bacilli</taxon>
        <taxon>Lactobacillales</taxon>
        <taxon>Enterococcaceae</taxon>
        <taxon>Enterococcus</taxon>
    </lineage>
</organism>
<protein>
    <recommendedName>
        <fullName evidence="1">Cobalamin-independent methionine synthase MetE C-terminal/archaeal domain-containing protein</fullName>
    </recommendedName>
</protein>
<dbReference type="AlphaFoldDB" id="A0A1L8SYM0"/>
<dbReference type="RefSeq" id="WP_071860572.1">
    <property type="nucleotide sequence ID" value="NZ_JBHLVS010000004.1"/>
</dbReference>
<comment type="caution">
    <text evidence="2">The sequence shown here is derived from an EMBL/GenBank/DDBJ whole genome shotgun (WGS) entry which is preliminary data.</text>
</comment>
<dbReference type="GO" id="GO:0009086">
    <property type="term" value="P:methionine biosynthetic process"/>
    <property type="evidence" value="ECO:0007669"/>
    <property type="project" value="InterPro"/>
</dbReference>
<dbReference type="PANTHER" id="PTHR43844">
    <property type="entry name" value="METHIONINE SYNTHASE"/>
    <property type="match status" value="1"/>
</dbReference>
<dbReference type="EMBL" id="JXKM01000001">
    <property type="protein sequence ID" value="OJG37058.1"/>
    <property type="molecule type" value="Genomic_DNA"/>
</dbReference>
<dbReference type="GO" id="GO:0008270">
    <property type="term" value="F:zinc ion binding"/>
    <property type="evidence" value="ECO:0007669"/>
    <property type="project" value="InterPro"/>
</dbReference>
<dbReference type="GO" id="GO:0003871">
    <property type="term" value="F:5-methyltetrahydropteroyltriglutamate-homocysteine S-methyltransferase activity"/>
    <property type="evidence" value="ECO:0007669"/>
    <property type="project" value="InterPro"/>
</dbReference>
<sequence>MSKIPFRFDHVGSLLRPERLKEARAAFKQGTITKEALTKIEDEAIIKVIQKQKEIGLEAVTDGEFRRRWWHLDFIAGLNRITVFDFETTAFGITTEAQGTFVSGKLSFNSQHPFLEHFKFTNEQAGKTLAKQTIPGPNMIYLDSFILSKQYHEKPIYPNKEAFIKDLIGTYQAAIQAFYDAGCRYLQLDDTSWGGLFDERFRGLIVENGYDPDALIQEFGAITEAVLANKPADLAVTFHFCKGNFQSHWLYNGSYDKIAKCLLAIEGFNGFFLEFDDERSGSFEPLKNIHDQRIVLGLVTTKTPELEAKAELKARIKEATQFVPLDQLCLSPQCGFSSTHEGNKVTEEDQWAKLKLVVETAKEVWPDLNLSPA</sequence>
<dbReference type="Pfam" id="PF01717">
    <property type="entry name" value="Meth_synt_2"/>
    <property type="match status" value="1"/>
</dbReference>
<proteinExistence type="predicted"/>
<dbReference type="PANTHER" id="PTHR43844:SF1">
    <property type="entry name" value="METHIONINE SYNTHASE"/>
    <property type="match status" value="1"/>
</dbReference>
<dbReference type="InterPro" id="IPR038071">
    <property type="entry name" value="UROD/MetE-like_sf"/>
</dbReference>
<reference evidence="2 3" key="1">
    <citation type="submission" date="2014-12" db="EMBL/GenBank/DDBJ databases">
        <title>Draft genome sequences of 29 type strains of Enterococci.</title>
        <authorList>
            <person name="Zhong Z."/>
            <person name="Sun Z."/>
            <person name="Liu W."/>
            <person name="Zhang W."/>
            <person name="Zhang H."/>
        </authorList>
    </citation>
    <scope>NUCLEOTIDE SEQUENCE [LARGE SCALE GENOMIC DNA]</scope>
    <source>
        <strain evidence="2 3">DSM 22802</strain>
    </source>
</reference>
<evidence type="ECO:0000313" key="2">
    <source>
        <dbReference type="EMBL" id="OJG37058.1"/>
    </source>
</evidence>
<evidence type="ECO:0000313" key="3">
    <source>
        <dbReference type="Proteomes" id="UP000183700"/>
    </source>
</evidence>
<feature type="domain" description="Cobalamin-independent methionine synthase MetE C-terminal/archaeal" evidence="1">
    <location>
        <begin position="11"/>
        <end position="362"/>
    </location>
</feature>
<dbReference type="STRING" id="319970.RV00_GL000015"/>
<accession>A0A1L8SYM0</accession>
<dbReference type="Proteomes" id="UP000183700">
    <property type="component" value="Unassembled WGS sequence"/>
</dbReference>
<name>A0A1L8SYM0_9ENTE</name>
<dbReference type="OrthoDB" id="6430685at2"/>
<evidence type="ECO:0000259" key="1">
    <source>
        <dbReference type="Pfam" id="PF01717"/>
    </source>
</evidence>
<dbReference type="NCBIfam" id="NF005085">
    <property type="entry name" value="PRK06520.1"/>
    <property type="match status" value="1"/>
</dbReference>
<dbReference type="SUPFAM" id="SSF51726">
    <property type="entry name" value="UROD/MetE-like"/>
    <property type="match status" value="1"/>
</dbReference>
<keyword evidence="3" id="KW-1185">Reference proteome</keyword>
<gene>
    <name evidence="2" type="ORF">RV00_GL000015</name>
</gene>
<dbReference type="Gene3D" id="3.20.20.210">
    <property type="match status" value="1"/>
</dbReference>
<dbReference type="CDD" id="cd03311">
    <property type="entry name" value="CIMS_C_terminal_like"/>
    <property type="match status" value="1"/>
</dbReference>
<dbReference type="InterPro" id="IPR002629">
    <property type="entry name" value="Met_Synth_C/arc"/>
</dbReference>